<name>A0AAU9PWH7_9ASTR</name>
<comment type="catalytic activity">
    <reaction evidence="6">
        <text>N,N-dimethylethanolamine phosphate + S-adenosyl-L-methionine = phosphocholine + S-adenosyl-L-homocysteine + H(+)</text>
        <dbReference type="Rhea" id="RHEA:25325"/>
        <dbReference type="ChEBI" id="CHEBI:15378"/>
        <dbReference type="ChEBI" id="CHEBI:57856"/>
        <dbReference type="ChEBI" id="CHEBI:58641"/>
        <dbReference type="ChEBI" id="CHEBI:59789"/>
        <dbReference type="ChEBI" id="CHEBI:295975"/>
        <dbReference type="EC" id="2.1.1.103"/>
    </reaction>
    <physiologicalReaction direction="left-to-right" evidence="6">
        <dbReference type="Rhea" id="RHEA:25326"/>
    </physiologicalReaction>
</comment>
<reference evidence="9 10" key="1">
    <citation type="submission" date="2022-01" db="EMBL/GenBank/DDBJ databases">
        <authorList>
            <person name="Xiong W."/>
            <person name="Schranz E."/>
        </authorList>
    </citation>
    <scope>NUCLEOTIDE SEQUENCE [LARGE SCALE GENOMIC DNA]</scope>
</reference>
<dbReference type="Gene3D" id="3.40.50.150">
    <property type="entry name" value="Vaccinia Virus protein VP39"/>
    <property type="match status" value="1"/>
</dbReference>
<dbReference type="EMBL" id="CAKMRJ010005840">
    <property type="protein sequence ID" value="CAH1454705.1"/>
    <property type="molecule type" value="Genomic_DNA"/>
</dbReference>
<evidence type="ECO:0000313" key="9">
    <source>
        <dbReference type="EMBL" id="CAH1454705.1"/>
    </source>
</evidence>
<evidence type="ECO:0000256" key="5">
    <source>
        <dbReference type="ARBA" id="ARBA00035674"/>
    </source>
</evidence>
<keyword evidence="3" id="KW-0489">Methyltransferase</keyword>
<dbReference type="EC" id="2.1.1.103" evidence="5"/>
<organism evidence="9 10">
    <name type="scientific">Lactuca virosa</name>
    <dbReference type="NCBI Taxonomy" id="75947"/>
    <lineage>
        <taxon>Eukaryota</taxon>
        <taxon>Viridiplantae</taxon>
        <taxon>Streptophyta</taxon>
        <taxon>Embryophyta</taxon>
        <taxon>Tracheophyta</taxon>
        <taxon>Spermatophyta</taxon>
        <taxon>Magnoliopsida</taxon>
        <taxon>eudicotyledons</taxon>
        <taxon>Gunneridae</taxon>
        <taxon>Pentapetalae</taxon>
        <taxon>asterids</taxon>
        <taxon>campanulids</taxon>
        <taxon>Asterales</taxon>
        <taxon>Asteraceae</taxon>
        <taxon>Cichorioideae</taxon>
        <taxon>Cichorieae</taxon>
        <taxon>Lactucinae</taxon>
        <taxon>Lactuca</taxon>
    </lineage>
</organism>
<comment type="caution">
    <text evidence="9">The sequence shown here is derived from an EMBL/GenBank/DDBJ whole genome shotgun (WGS) entry which is preliminary data.</text>
</comment>
<accession>A0AAU9PWH7</accession>
<evidence type="ECO:0000256" key="4">
    <source>
        <dbReference type="ARBA" id="ARBA00022679"/>
    </source>
</evidence>
<comment type="pathway">
    <text evidence="1">Phospholipid metabolism; phosphatidylcholine biosynthesis.</text>
</comment>
<keyword evidence="4" id="KW-0808">Transferase</keyword>
<dbReference type="GO" id="GO:0009820">
    <property type="term" value="P:alkaloid metabolic process"/>
    <property type="evidence" value="ECO:0007669"/>
    <property type="project" value="UniProtKB-KW"/>
</dbReference>
<proteinExistence type="predicted"/>
<dbReference type="Pfam" id="PF08241">
    <property type="entry name" value="Methyltransf_11"/>
    <property type="match status" value="1"/>
</dbReference>
<protein>
    <recommendedName>
        <fullName evidence="5">phosphoethanolamine N-methyltransferase</fullName>
        <ecNumber evidence="5">2.1.1.103</ecNumber>
    </recommendedName>
</protein>
<comment type="catalytic activity">
    <reaction evidence="7">
        <text>N-methylethanolamine phosphate + S-adenosyl-L-methionine = N,N-dimethylethanolamine phosphate + S-adenosyl-L-homocysteine + H(+)</text>
        <dbReference type="Rhea" id="RHEA:25321"/>
        <dbReference type="ChEBI" id="CHEBI:15378"/>
        <dbReference type="ChEBI" id="CHEBI:57781"/>
        <dbReference type="ChEBI" id="CHEBI:57856"/>
        <dbReference type="ChEBI" id="CHEBI:58641"/>
        <dbReference type="ChEBI" id="CHEBI:59789"/>
        <dbReference type="EC" id="2.1.1.103"/>
    </reaction>
    <physiologicalReaction direction="left-to-right" evidence="7">
        <dbReference type="Rhea" id="RHEA:25322"/>
    </physiologicalReaction>
</comment>
<dbReference type="InterPro" id="IPR013216">
    <property type="entry name" value="Methyltransf_11"/>
</dbReference>
<feature type="domain" description="Methyltransferase type 11" evidence="8">
    <location>
        <begin position="7"/>
        <end position="67"/>
    </location>
</feature>
<dbReference type="AlphaFoldDB" id="A0AAU9PWH7"/>
<dbReference type="InterPro" id="IPR029063">
    <property type="entry name" value="SAM-dependent_MTases_sf"/>
</dbReference>
<evidence type="ECO:0000259" key="8">
    <source>
        <dbReference type="Pfam" id="PF08241"/>
    </source>
</evidence>
<comment type="pathway">
    <text evidence="2">Lipid metabolism.</text>
</comment>
<evidence type="ECO:0000313" key="10">
    <source>
        <dbReference type="Proteomes" id="UP001157418"/>
    </source>
</evidence>
<dbReference type="GO" id="GO:0032259">
    <property type="term" value="P:methylation"/>
    <property type="evidence" value="ECO:0007669"/>
    <property type="project" value="UniProtKB-KW"/>
</dbReference>
<evidence type="ECO:0000256" key="1">
    <source>
        <dbReference type="ARBA" id="ARBA00004969"/>
    </source>
</evidence>
<dbReference type="CDD" id="cd02440">
    <property type="entry name" value="AdoMet_MTases"/>
    <property type="match status" value="1"/>
</dbReference>
<dbReference type="PANTHER" id="PTHR44307:SF2">
    <property type="entry name" value="PHOSPHOETHANOLAMINE METHYLTRANSFERASE ISOFORM X1"/>
    <property type="match status" value="1"/>
</dbReference>
<dbReference type="Proteomes" id="UP001157418">
    <property type="component" value="Unassembled WGS sequence"/>
</dbReference>
<evidence type="ECO:0000256" key="6">
    <source>
        <dbReference type="ARBA" id="ARBA00047619"/>
    </source>
</evidence>
<dbReference type="SUPFAM" id="SSF53335">
    <property type="entry name" value="S-adenosyl-L-methionine-dependent methyltransferases"/>
    <property type="match status" value="1"/>
</dbReference>
<dbReference type="GO" id="GO:0000234">
    <property type="term" value="F:phosphoethanolamine N-methyltransferase activity"/>
    <property type="evidence" value="ECO:0007669"/>
    <property type="project" value="UniProtKB-EC"/>
</dbReference>
<evidence type="ECO:0000256" key="3">
    <source>
        <dbReference type="ARBA" id="ARBA00022603"/>
    </source>
</evidence>
<evidence type="ECO:0000256" key="7">
    <source>
        <dbReference type="ARBA" id="ARBA00047841"/>
    </source>
</evidence>
<keyword evidence="10" id="KW-1185">Reference proteome</keyword>
<evidence type="ECO:0000256" key="2">
    <source>
        <dbReference type="ARBA" id="ARBA00005189"/>
    </source>
</evidence>
<sequence length="247" mass="27079">MISFALERSIGLKCSVEFEVADCTKKSYPDNSFDVIYSRDTILHIQDKSALFGTFYKWLKPGGKLLISGYCRKSGKPSQDFAEYIKQRGYDLHDVETYGQVQNSLGKSLKGNRKDYLGRKSTTSKTNFTSCNFPLEHIQFFFVSTLPVSEDCSTENVSQPISSQFSRRSDHFLPPAAGEFDGGEQTLCSIHEDALTSFRNSGTQGALRGIGLSVGYPTGNDGAVFGVMVISASPVAPQVGLPLPLLI</sequence>
<dbReference type="PANTHER" id="PTHR44307">
    <property type="entry name" value="PHOSPHOETHANOLAMINE METHYLTRANSFERASE"/>
    <property type="match status" value="1"/>
</dbReference>
<gene>
    <name evidence="9" type="ORF">LVIROSA_LOCUS39867</name>
</gene>